<comment type="caution">
    <text evidence="3">The sequence shown here is derived from an EMBL/GenBank/DDBJ whole genome shotgun (WGS) entry which is preliminary data.</text>
</comment>
<dbReference type="Gene3D" id="2.60.40.1120">
    <property type="entry name" value="Carboxypeptidase-like, regulatory domain"/>
    <property type="match status" value="2"/>
</dbReference>
<proteinExistence type="predicted"/>
<dbReference type="InterPro" id="IPR013784">
    <property type="entry name" value="Carb-bd-like_fold"/>
</dbReference>
<organism evidence="3 4">
    <name type="scientific">Candidatus Chloroploca mongolica</name>
    <dbReference type="NCBI Taxonomy" id="2528176"/>
    <lineage>
        <taxon>Bacteria</taxon>
        <taxon>Bacillati</taxon>
        <taxon>Chloroflexota</taxon>
        <taxon>Chloroflexia</taxon>
        <taxon>Chloroflexales</taxon>
        <taxon>Chloroflexineae</taxon>
        <taxon>Oscillochloridaceae</taxon>
        <taxon>Candidatus Chloroploca</taxon>
    </lineage>
</organism>
<feature type="compositionally biased region" description="Low complexity" evidence="1">
    <location>
        <begin position="369"/>
        <end position="407"/>
    </location>
</feature>
<dbReference type="PROSITE" id="PS00448">
    <property type="entry name" value="CLOS_CELLULOSOME_RPT"/>
    <property type="match status" value="1"/>
</dbReference>
<dbReference type="InterPro" id="IPR008965">
    <property type="entry name" value="CBM2/CBM3_carb-bd_dom_sf"/>
</dbReference>
<dbReference type="InterPro" id="IPR016134">
    <property type="entry name" value="Dockerin_dom"/>
</dbReference>
<dbReference type="SUPFAM" id="SSF63446">
    <property type="entry name" value="Type I dockerin domain"/>
    <property type="match status" value="1"/>
</dbReference>
<dbReference type="InterPro" id="IPR036439">
    <property type="entry name" value="Dockerin_dom_sf"/>
</dbReference>
<accession>A0ABS4DFQ5</accession>
<feature type="domain" description="Dockerin" evidence="2">
    <location>
        <begin position="1646"/>
        <end position="1714"/>
    </location>
</feature>
<protein>
    <submittedName>
        <fullName evidence="3">Carboxypeptidase regulatory-like domain-containing protein</fullName>
    </submittedName>
</protein>
<dbReference type="InterPro" id="IPR033803">
    <property type="entry name" value="CBD-like_Golvesin-Xly"/>
</dbReference>
<feature type="compositionally biased region" description="Low complexity" evidence="1">
    <location>
        <begin position="830"/>
        <end position="846"/>
    </location>
</feature>
<dbReference type="Gene3D" id="2.60.40.680">
    <property type="match status" value="5"/>
</dbReference>
<dbReference type="SUPFAM" id="SSF49452">
    <property type="entry name" value="Starch-binding domain-like"/>
    <property type="match status" value="1"/>
</dbReference>
<dbReference type="CDD" id="cd14254">
    <property type="entry name" value="Dockerin_II"/>
    <property type="match status" value="1"/>
</dbReference>
<dbReference type="PROSITE" id="PS51766">
    <property type="entry name" value="DOCKERIN"/>
    <property type="match status" value="1"/>
</dbReference>
<feature type="compositionally biased region" description="Pro residues" evidence="1">
    <location>
        <begin position="847"/>
        <end position="859"/>
    </location>
</feature>
<dbReference type="Pfam" id="PF25275">
    <property type="entry name" value="Golvesin_C"/>
    <property type="match status" value="1"/>
</dbReference>
<dbReference type="PROSITE" id="PS00018">
    <property type="entry name" value="EF_HAND_1"/>
    <property type="match status" value="2"/>
</dbReference>
<evidence type="ECO:0000259" key="2">
    <source>
        <dbReference type="PROSITE" id="PS51766"/>
    </source>
</evidence>
<evidence type="ECO:0000313" key="3">
    <source>
        <dbReference type="EMBL" id="MBP1468265.1"/>
    </source>
</evidence>
<feature type="region of interest" description="Disordered" evidence="1">
    <location>
        <begin position="825"/>
        <end position="859"/>
    </location>
</feature>
<dbReference type="CDD" id="cd08547">
    <property type="entry name" value="Type_II_cohesin"/>
    <property type="match status" value="1"/>
</dbReference>
<feature type="compositionally biased region" description="Low complexity" evidence="1">
    <location>
        <begin position="181"/>
        <end position="192"/>
    </location>
</feature>
<evidence type="ECO:0000313" key="4">
    <source>
        <dbReference type="Proteomes" id="UP001193081"/>
    </source>
</evidence>
<dbReference type="InterPro" id="IPR002102">
    <property type="entry name" value="Cohesin_dom"/>
</dbReference>
<feature type="compositionally biased region" description="Low complexity" evidence="1">
    <location>
        <begin position="549"/>
        <end position="679"/>
    </location>
</feature>
<dbReference type="SUPFAM" id="SSF49384">
    <property type="entry name" value="Carbohydrate-binding domain"/>
    <property type="match status" value="5"/>
</dbReference>
<keyword evidence="4" id="KW-1185">Reference proteome</keyword>
<name>A0ABS4DFQ5_9CHLR</name>
<evidence type="ECO:0000256" key="1">
    <source>
        <dbReference type="SAM" id="MobiDB-lite"/>
    </source>
</evidence>
<feature type="region of interest" description="Disordered" evidence="1">
    <location>
        <begin position="549"/>
        <end position="685"/>
    </location>
</feature>
<dbReference type="InterPro" id="IPR018247">
    <property type="entry name" value="EF_Hand_1_Ca_BS"/>
</dbReference>
<dbReference type="Gene3D" id="1.10.1330.10">
    <property type="entry name" value="Dockerin domain"/>
    <property type="match status" value="1"/>
</dbReference>
<dbReference type="Pfam" id="PF00963">
    <property type="entry name" value="Cohesin"/>
    <property type="match status" value="5"/>
</dbReference>
<reference evidence="3 4" key="1">
    <citation type="submission" date="2021-03" db="EMBL/GenBank/DDBJ databases">
        <authorList>
            <person name="Grouzdev D.S."/>
        </authorList>
    </citation>
    <scope>NUCLEOTIDE SEQUENCE [LARGE SCALE GENOMIC DNA]</scope>
    <source>
        <strain evidence="3 4">M50-1</strain>
    </source>
</reference>
<dbReference type="InterPro" id="IPR013783">
    <property type="entry name" value="Ig-like_fold"/>
</dbReference>
<dbReference type="InterPro" id="IPR002105">
    <property type="entry name" value="Dockerin_1_rpt"/>
</dbReference>
<feature type="compositionally biased region" description="Low complexity" evidence="1">
    <location>
        <begin position="212"/>
        <end position="225"/>
    </location>
</feature>
<dbReference type="Proteomes" id="UP001193081">
    <property type="component" value="Unassembled WGS sequence"/>
</dbReference>
<dbReference type="Pfam" id="PF00404">
    <property type="entry name" value="Dockerin_1"/>
    <property type="match status" value="1"/>
</dbReference>
<sequence length="1723" mass="180875">MRSKRQPNHLWLPSLIVVLVILVGITFSLARLMAAPTVTLSLVPSTLTMAPGETVTVTIEVQAGTEPIDGVAAFLDFDPTRFQVSEVTPGAALPIELVNHFDNALGTLDLVRGVLNQPFPSGTFTVATFQVRALDVAGTSTFSFNQGVPALERQSDVTANGASVLGAVGALTVEITDASAPTPTESPTESPIEPTPSTPTESPTEIPPPTSIPTESPTPTATVPQTQTVTLSLVPSTLTMAPGETVTVTIEVQAGTEPIDGVAAFLDFDPTRFQVSEVTPGAALPIELVNHFDNALGTLDLVRGVLNQPFPSGTFTVATFQVRALDVAGTSTFSFNQGVPALERQSDVTANGASVLGAVGALTVEITDASAPTPTSTPTENPTESPTENPTESPTASLTPTATVPQTPTVTLNLVPATLTMAPGETVTVTIEVQAGTEPIDGVAAFLDFDPTRFQVSEVTPGAALPIELVNHFDNALGTLDLVRGVLNQPFPSGTFTVATFQVRALDVAGTSTFSFNQGVPALERQSDVTANGASVLGSVGALTVEVTDASVPTPTSTPTNVPTETPTSTPTATLTPTNAPTDSPVPSSTPTATLTPTNAPTDTPVPSSTPTATPTPTNAPTDSPVPSSTPTATLTPTNAPTDTPVPSSTPTATLTPTNVPTDSPVPSSTPTPATTPTATIPPTPTVTLNLVPATLTMAPGETVTVTIEVQAGTEPIDGVAAFLDFDPTRFQVSEVTPGAALPFELVNRFNNTLGTLDHVRGALTQPFPSGTFTVATFQVRALDVLGTSTLSFNQGVPALERQSDVTAKGVSVLGAVGALTVEVTDASAPTPTSTPTESPTNTPIPTATPTPTVPSPTPTVPESWRVFIPSVSKNASTIFTADFTPPIGVRPLTIWQTFHYVQLNWDDEPDAVGYHVYRAVQLNAWQKITKEPLSLSAFVDVPVSGTSAVRYTVTFLDQQGHEHALTTTAELAYQSSQIELQSATNFDRHNLISDREYLSDTSVTITQVQTFLEARGSFLRSYRLPDNRLASQAIVEESLRNQINPVQILARLQMEQGLISATNPTQNQLDYALGYGCPDTAACDQQYKGFDRQILAATLTLRAYLQEIDTNGQTRSGWAPGRTKQTSDPLSVTPVNRATAALYTYTPWVGEGGGGRAGVGGNYLFWILYYSYAQAFDLTPPIDNGLTEVICDDQNACFSKYESSGAWASRTSSTAHNQHTYWTYNTQNQALDWGKWQPNLPQAGFYDVYIWYPQVTDALPATSAATYQVHHANGDTNVTWDQTTNAGAWNKIATVHCAAGTACYVQLTDATPESTGTRRVWLDAVKFVQVPTQNYRVSGTVTDNTGTGLSDVTITDGTRTATTDASGNYTLSDVPTGSYTLTPSKNGFSFSPASLSVTISGDLSAQNFTATPTPPATGVTLAMVPASPSLAVGSTVMVTLEVRSDTQPIDGAAFFLDFDPAVLEVVTVTANSVLPIELIWRINATPGQLDLVRSALNQPFPQGTFHFATVTFRARQAAPAGTSVQFSRTADRQTDVTANGASVLGPLVPATLTVRDGMAVNVQVHLEGEPGSPDPRLSLPLAVTLRTAGSSTPVYQATPTLDQAGRFQIAGLAPGAYTLSVKHPQTLRAEVTQELSGDTATIAIGPLPSGDANNDNRVSLLDFSVLATTFGRSSGSAGYDGRADFNGDGVINLLDFSLLAKHFDKAGAEAVPPAEARASHTN</sequence>
<feature type="region of interest" description="Disordered" evidence="1">
    <location>
        <begin position="178"/>
        <end position="225"/>
    </location>
</feature>
<feature type="region of interest" description="Disordered" evidence="1">
    <location>
        <begin position="368"/>
        <end position="407"/>
    </location>
</feature>
<dbReference type="Pfam" id="PF13620">
    <property type="entry name" value="CarboxypepD_reg"/>
    <property type="match status" value="1"/>
</dbReference>
<gene>
    <name evidence="3" type="ORF">EYB53_021320</name>
</gene>
<dbReference type="Gene3D" id="2.60.40.10">
    <property type="entry name" value="Immunoglobulins"/>
    <property type="match status" value="1"/>
</dbReference>
<dbReference type="EMBL" id="SIJK02000062">
    <property type="protein sequence ID" value="MBP1468265.1"/>
    <property type="molecule type" value="Genomic_DNA"/>
</dbReference>
<dbReference type="RefSeq" id="WP_135480847.1">
    <property type="nucleotide sequence ID" value="NZ_SIJK02000062.1"/>
</dbReference>